<name>A0A9W7CSV4_9STRA</name>
<dbReference type="EMBL" id="BSXT01001305">
    <property type="protein sequence ID" value="GMF41093.1"/>
    <property type="molecule type" value="Genomic_DNA"/>
</dbReference>
<comment type="caution">
    <text evidence="2">The sequence shown here is derived from an EMBL/GenBank/DDBJ whole genome shotgun (WGS) entry which is preliminary data.</text>
</comment>
<gene>
    <name evidence="2" type="ORF">Pfra01_001286500</name>
</gene>
<organism evidence="2 3">
    <name type="scientific">Phytophthora fragariaefolia</name>
    <dbReference type="NCBI Taxonomy" id="1490495"/>
    <lineage>
        <taxon>Eukaryota</taxon>
        <taxon>Sar</taxon>
        <taxon>Stramenopiles</taxon>
        <taxon>Oomycota</taxon>
        <taxon>Peronosporomycetes</taxon>
        <taxon>Peronosporales</taxon>
        <taxon>Peronosporaceae</taxon>
        <taxon>Phytophthora</taxon>
    </lineage>
</organism>
<evidence type="ECO:0000313" key="2">
    <source>
        <dbReference type="EMBL" id="GMF41093.1"/>
    </source>
</evidence>
<feature type="region of interest" description="Disordered" evidence="1">
    <location>
        <begin position="58"/>
        <end position="77"/>
    </location>
</feature>
<sequence>MIYQYAARLEITGSQYHIFPIVHVSKLKLVRHFPDRLEPQLVTEGSDRLAFDEALLPEDSGDAPLGEGEFEVERTSGPAGDHVTDVCIATFWCIRRAIKSRRGWMKQT</sequence>
<evidence type="ECO:0000256" key="1">
    <source>
        <dbReference type="SAM" id="MobiDB-lite"/>
    </source>
</evidence>
<dbReference type="Proteomes" id="UP001165121">
    <property type="component" value="Unassembled WGS sequence"/>
</dbReference>
<keyword evidence="3" id="KW-1185">Reference proteome</keyword>
<dbReference type="AlphaFoldDB" id="A0A9W7CSV4"/>
<evidence type="ECO:0000313" key="3">
    <source>
        <dbReference type="Proteomes" id="UP001165121"/>
    </source>
</evidence>
<accession>A0A9W7CSV4</accession>
<proteinExistence type="predicted"/>
<dbReference type="OrthoDB" id="112058at2759"/>
<protein>
    <submittedName>
        <fullName evidence="2">Unnamed protein product</fullName>
    </submittedName>
</protein>
<reference evidence="2" key="1">
    <citation type="submission" date="2023-04" db="EMBL/GenBank/DDBJ databases">
        <title>Phytophthora fragariaefolia NBRC 109709.</title>
        <authorList>
            <person name="Ichikawa N."/>
            <person name="Sato H."/>
            <person name="Tonouchi N."/>
        </authorList>
    </citation>
    <scope>NUCLEOTIDE SEQUENCE</scope>
    <source>
        <strain evidence="2">NBRC 109709</strain>
    </source>
</reference>